<dbReference type="GO" id="GO:0005886">
    <property type="term" value="C:plasma membrane"/>
    <property type="evidence" value="ECO:0007669"/>
    <property type="project" value="UniProtKB-SubCell"/>
</dbReference>
<dbReference type="InterPro" id="IPR050250">
    <property type="entry name" value="Macrolide_Exporter_MacB"/>
</dbReference>
<sequence>MLISYLKIAWRNLRKQKVFAAVNIAGMSTALCAALLLSVTAYREWTFDNFHENSAHIYQIVSEENNGGSIRTTSSISVPLSAAIQKEIPGVKATTFMAGYNLPVRYGDKHFYLSTEKVNASFLQMFTFPLVKGNKQTALQQLNEVVLTENSAAAIFKQEDPIGKAIELNLSGKWQPFIVSAVAANLPDNSGISFDLLTRFENEPDYATYKSDWNSSNFPLFVQLDPGVSKASLEKNIVPLLHKYYKRKIEDMQKDAGASAKGKEVFLMKALPMTSFHLDERSNFYSGLNKFYPWLMIILAVLIISIAGINFINLSIARSFGRSGEIGLRKSLGAMDRQLLLQFWAESFLLCFFSFVLSIGMMLALLPYYNQTFGHNISLHIFQNIWVLLGVMVGFFLVTLLAGGLPAWKVARLNIVEVLKGKLGMGKSSTLRNGLIIIQFVVAVVLISCTSIIWQQLNFIQSAPLGYNATQVISIPLDNATPANIAAMRSRLAELPEVKSVTASMLNLGMGKDGSSGNWTRGFGYQNKQITTQCLVVDYDYIKTLDLKMLSGRDFSRDYGTDSTAVVINEKMAKLLDVADPVGTQFSMDEGKPLHVIGVVKDYHYESLRKGIEPLVMIINEPTALNYIFVKVETPNSVRSISKISAIWKDINPLAENAASFLDENTQRMYRQEQRFSRIFMTGAVLAVIISCMGLFAIAVMVMAQRQKEIGIRKVLGASVSGIVLLLSKDFLRLVLIAVLIAAPAAWYFMDRWLERFQFHVNIHWWIFMLTGLLAVCIAFITVSMQSVKAALANPVKSLRSE</sequence>
<dbReference type="InterPro" id="IPR025857">
    <property type="entry name" value="MacB_PCD"/>
</dbReference>
<dbReference type="OrthoDB" id="5933722at2"/>
<protein>
    <submittedName>
        <fullName evidence="9">MacB-like protein</fullName>
    </submittedName>
</protein>
<dbReference type="EMBL" id="VIWO01000001">
    <property type="protein sequence ID" value="TWF44451.1"/>
    <property type="molecule type" value="Genomic_DNA"/>
</dbReference>
<evidence type="ECO:0000259" key="7">
    <source>
        <dbReference type="Pfam" id="PF02687"/>
    </source>
</evidence>
<keyword evidence="2" id="KW-1003">Cell membrane</keyword>
<feature type="transmembrane region" description="Helical" evidence="6">
    <location>
        <begin position="679"/>
        <end position="704"/>
    </location>
</feature>
<feature type="transmembrane region" description="Helical" evidence="6">
    <location>
        <begin position="385"/>
        <end position="410"/>
    </location>
</feature>
<evidence type="ECO:0000256" key="2">
    <source>
        <dbReference type="ARBA" id="ARBA00022475"/>
    </source>
</evidence>
<evidence type="ECO:0000259" key="8">
    <source>
        <dbReference type="Pfam" id="PF12704"/>
    </source>
</evidence>
<dbReference type="PANTHER" id="PTHR30572">
    <property type="entry name" value="MEMBRANE COMPONENT OF TRANSPORTER-RELATED"/>
    <property type="match status" value="1"/>
</dbReference>
<evidence type="ECO:0000256" key="3">
    <source>
        <dbReference type="ARBA" id="ARBA00022692"/>
    </source>
</evidence>
<feature type="transmembrane region" description="Helical" evidence="6">
    <location>
        <begin position="20"/>
        <end position="42"/>
    </location>
</feature>
<evidence type="ECO:0000256" key="4">
    <source>
        <dbReference type="ARBA" id="ARBA00022989"/>
    </source>
</evidence>
<feature type="transmembrane region" description="Helical" evidence="6">
    <location>
        <begin position="339"/>
        <end position="365"/>
    </location>
</feature>
<accession>A0A561Q260</accession>
<feature type="domain" description="ABC3 transporter permease C-terminal" evidence="7">
    <location>
        <begin position="683"/>
        <end position="790"/>
    </location>
</feature>
<comment type="subcellular location">
    <subcellularLocation>
        <location evidence="1">Cell membrane</location>
        <topology evidence="1">Multi-pass membrane protein</topology>
    </subcellularLocation>
</comment>
<keyword evidence="5 6" id="KW-0472">Membrane</keyword>
<feature type="transmembrane region" description="Helical" evidence="6">
    <location>
        <begin position="762"/>
        <end position="783"/>
    </location>
</feature>
<keyword evidence="3 6" id="KW-0812">Transmembrane</keyword>
<dbReference type="Pfam" id="PF12704">
    <property type="entry name" value="MacB_PCD"/>
    <property type="match status" value="2"/>
</dbReference>
<dbReference type="InterPro" id="IPR003838">
    <property type="entry name" value="ABC3_permease_C"/>
</dbReference>
<organism evidence="9 10">
    <name type="scientific">Chitinophaga polysaccharea</name>
    <dbReference type="NCBI Taxonomy" id="1293035"/>
    <lineage>
        <taxon>Bacteria</taxon>
        <taxon>Pseudomonadati</taxon>
        <taxon>Bacteroidota</taxon>
        <taxon>Chitinophagia</taxon>
        <taxon>Chitinophagales</taxon>
        <taxon>Chitinophagaceae</taxon>
        <taxon>Chitinophaga</taxon>
    </lineage>
</organism>
<proteinExistence type="predicted"/>
<feature type="domain" description="ABC3 transporter permease C-terminal" evidence="7">
    <location>
        <begin position="297"/>
        <end position="415"/>
    </location>
</feature>
<feature type="transmembrane region" description="Helical" evidence="6">
    <location>
        <begin position="291"/>
        <end position="312"/>
    </location>
</feature>
<dbReference type="GO" id="GO:0022857">
    <property type="term" value="F:transmembrane transporter activity"/>
    <property type="evidence" value="ECO:0007669"/>
    <property type="project" value="TreeGrafter"/>
</dbReference>
<dbReference type="PANTHER" id="PTHR30572:SF18">
    <property type="entry name" value="ABC-TYPE MACROLIDE FAMILY EXPORT SYSTEM PERMEASE COMPONENT 2"/>
    <property type="match status" value="1"/>
</dbReference>
<dbReference type="Pfam" id="PF02687">
    <property type="entry name" value="FtsX"/>
    <property type="match status" value="2"/>
</dbReference>
<dbReference type="Proteomes" id="UP000320811">
    <property type="component" value="Unassembled WGS sequence"/>
</dbReference>
<evidence type="ECO:0000313" key="9">
    <source>
        <dbReference type="EMBL" id="TWF44451.1"/>
    </source>
</evidence>
<evidence type="ECO:0000256" key="6">
    <source>
        <dbReference type="SAM" id="Phobius"/>
    </source>
</evidence>
<evidence type="ECO:0000256" key="1">
    <source>
        <dbReference type="ARBA" id="ARBA00004651"/>
    </source>
</evidence>
<keyword evidence="10" id="KW-1185">Reference proteome</keyword>
<comment type="caution">
    <text evidence="9">The sequence shown here is derived from an EMBL/GenBank/DDBJ whole genome shotgun (WGS) entry which is preliminary data.</text>
</comment>
<reference evidence="9 10" key="1">
    <citation type="submission" date="2019-06" db="EMBL/GenBank/DDBJ databases">
        <title>Sorghum-associated microbial communities from plants grown in Nebraska, USA.</title>
        <authorList>
            <person name="Schachtman D."/>
        </authorList>
    </citation>
    <scope>NUCLEOTIDE SEQUENCE [LARGE SCALE GENOMIC DNA]</scope>
    <source>
        <strain evidence="9 10">1209</strain>
    </source>
</reference>
<evidence type="ECO:0000313" key="10">
    <source>
        <dbReference type="Proteomes" id="UP000320811"/>
    </source>
</evidence>
<gene>
    <name evidence="9" type="ORF">FHW36_101371</name>
</gene>
<feature type="transmembrane region" description="Helical" evidence="6">
    <location>
        <begin position="431"/>
        <end position="454"/>
    </location>
</feature>
<feature type="transmembrane region" description="Helical" evidence="6">
    <location>
        <begin position="731"/>
        <end position="750"/>
    </location>
</feature>
<evidence type="ECO:0000256" key="5">
    <source>
        <dbReference type="ARBA" id="ARBA00023136"/>
    </source>
</evidence>
<feature type="domain" description="MacB-like periplasmic core" evidence="8">
    <location>
        <begin position="26"/>
        <end position="238"/>
    </location>
</feature>
<dbReference type="AlphaFoldDB" id="A0A561Q260"/>
<name>A0A561Q260_9BACT</name>
<keyword evidence="4 6" id="KW-1133">Transmembrane helix</keyword>
<feature type="domain" description="MacB-like periplasmic core" evidence="8">
    <location>
        <begin position="480"/>
        <end position="638"/>
    </location>
</feature>